<name>A0A3L8D2Q5_OOCBI</name>
<gene>
    <name evidence="2" type="ORF">DMN91_012672</name>
</gene>
<feature type="region of interest" description="Disordered" evidence="1">
    <location>
        <begin position="33"/>
        <end position="62"/>
    </location>
</feature>
<dbReference type="EMBL" id="QOIP01000014">
    <property type="protein sequence ID" value="RLU14785.1"/>
    <property type="molecule type" value="Genomic_DNA"/>
</dbReference>
<sequence length="103" mass="11338">MTSSDFRRGVLRAEALHVEGLAGVDTRTLRMVSGEKTASQEDRRHLAAGFEESKSGASADAVLPSERCHSVLEAKDFEFVESWGTTLQRPPPWSATRRSSIAY</sequence>
<evidence type="ECO:0000313" key="3">
    <source>
        <dbReference type="Proteomes" id="UP000279307"/>
    </source>
</evidence>
<comment type="caution">
    <text evidence="2">The sequence shown here is derived from an EMBL/GenBank/DDBJ whole genome shotgun (WGS) entry which is preliminary data.</text>
</comment>
<reference evidence="2 3" key="1">
    <citation type="journal article" date="2018" name="Genome Res.">
        <title>The genomic architecture and molecular evolution of ant odorant receptors.</title>
        <authorList>
            <person name="McKenzie S.K."/>
            <person name="Kronauer D.J.C."/>
        </authorList>
    </citation>
    <scope>NUCLEOTIDE SEQUENCE [LARGE SCALE GENOMIC DNA]</scope>
    <source>
        <strain evidence="2">Clonal line C1</strain>
    </source>
</reference>
<proteinExistence type="predicted"/>
<evidence type="ECO:0000256" key="1">
    <source>
        <dbReference type="SAM" id="MobiDB-lite"/>
    </source>
</evidence>
<dbReference type="Proteomes" id="UP000279307">
    <property type="component" value="Chromosome 14"/>
</dbReference>
<protein>
    <submittedName>
        <fullName evidence="2">Uncharacterized protein</fullName>
    </submittedName>
</protein>
<evidence type="ECO:0000313" key="2">
    <source>
        <dbReference type="EMBL" id="RLU14785.1"/>
    </source>
</evidence>
<organism evidence="2 3">
    <name type="scientific">Ooceraea biroi</name>
    <name type="common">Clonal raider ant</name>
    <name type="synonym">Cerapachys biroi</name>
    <dbReference type="NCBI Taxonomy" id="2015173"/>
    <lineage>
        <taxon>Eukaryota</taxon>
        <taxon>Metazoa</taxon>
        <taxon>Ecdysozoa</taxon>
        <taxon>Arthropoda</taxon>
        <taxon>Hexapoda</taxon>
        <taxon>Insecta</taxon>
        <taxon>Pterygota</taxon>
        <taxon>Neoptera</taxon>
        <taxon>Endopterygota</taxon>
        <taxon>Hymenoptera</taxon>
        <taxon>Apocrita</taxon>
        <taxon>Aculeata</taxon>
        <taxon>Formicoidea</taxon>
        <taxon>Formicidae</taxon>
        <taxon>Dorylinae</taxon>
        <taxon>Ooceraea</taxon>
    </lineage>
</organism>
<accession>A0A3L8D2Q5</accession>
<dbReference type="AlphaFoldDB" id="A0A3L8D2Q5"/>